<dbReference type="InterPro" id="IPR050251">
    <property type="entry name" value="HpcH-HpaI_aldolase"/>
</dbReference>
<dbReference type="RefSeq" id="WP_149892460.1">
    <property type="nucleotide sequence ID" value="NZ_JBHUFA010000004.1"/>
</dbReference>
<keyword evidence="2" id="KW-0479">Metal-binding</keyword>
<dbReference type="Pfam" id="PF03328">
    <property type="entry name" value="HpcH_HpaI"/>
    <property type="match status" value="1"/>
</dbReference>
<gene>
    <name evidence="5" type="ORF">ACFSC7_14285</name>
</gene>
<evidence type="ECO:0000313" key="6">
    <source>
        <dbReference type="Proteomes" id="UP001597327"/>
    </source>
</evidence>
<accession>A0ABW4JZW8</accession>
<proteinExistence type="inferred from homology"/>
<sequence length="263" mass="27077">MSSAQKSLSSRLKSGEALVTSWVMLPSAAVAEQLGRAGYPAVTLDLQHGQMGMGEAREGLAALALTPAHAIVRMGVADLSNAPRFLDMGAEAVIAPMIETAADAQAFADVVKYPPLGSRSWGPLRAAQLHGKTPADYLARANGDTLALAMIETRTALAQVDEILAVPGIDGVFVGPSDLSLALSEGAELNPQSEETRAASRVIADAARRAGKVAGIFCMSAQEVKDAKALGYTLMALGIDMVLLANAAQAVLAACADEPKPSA</sequence>
<evidence type="ECO:0000259" key="4">
    <source>
        <dbReference type="Pfam" id="PF03328"/>
    </source>
</evidence>
<name>A0ABW4JZW8_9HYPH</name>
<comment type="caution">
    <text evidence="5">The sequence shown here is derived from an EMBL/GenBank/DDBJ whole genome shotgun (WGS) entry which is preliminary data.</text>
</comment>
<organism evidence="5 6">
    <name type="scientific">Roseibium aestuarii</name>
    <dbReference type="NCBI Taxonomy" id="2600299"/>
    <lineage>
        <taxon>Bacteria</taxon>
        <taxon>Pseudomonadati</taxon>
        <taxon>Pseudomonadota</taxon>
        <taxon>Alphaproteobacteria</taxon>
        <taxon>Hyphomicrobiales</taxon>
        <taxon>Stappiaceae</taxon>
        <taxon>Roseibium</taxon>
    </lineage>
</organism>
<evidence type="ECO:0000256" key="3">
    <source>
        <dbReference type="ARBA" id="ARBA00023239"/>
    </source>
</evidence>
<dbReference type="Proteomes" id="UP001597327">
    <property type="component" value="Unassembled WGS sequence"/>
</dbReference>
<dbReference type="PANTHER" id="PTHR30502:SF0">
    <property type="entry name" value="PHOSPHOENOLPYRUVATE CARBOXYLASE FAMILY PROTEIN"/>
    <property type="match status" value="1"/>
</dbReference>
<evidence type="ECO:0000256" key="1">
    <source>
        <dbReference type="ARBA" id="ARBA00005568"/>
    </source>
</evidence>
<keyword evidence="6" id="KW-1185">Reference proteome</keyword>
<dbReference type="InterPro" id="IPR005000">
    <property type="entry name" value="Aldolase/citrate-lyase_domain"/>
</dbReference>
<evidence type="ECO:0000313" key="5">
    <source>
        <dbReference type="EMBL" id="MFD1696693.1"/>
    </source>
</evidence>
<dbReference type="PANTHER" id="PTHR30502">
    <property type="entry name" value="2-KETO-3-DEOXY-L-RHAMNONATE ALDOLASE"/>
    <property type="match status" value="1"/>
</dbReference>
<dbReference type="SUPFAM" id="SSF51621">
    <property type="entry name" value="Phosphoenolpyruvate/pyruvate domain"/>
    <property type="match status" value="1"/>
</dbReference>
<dbReference type="GO" id="GO:0016829">
    <property type="term" value="F:lyase activity"/>
    <property type="evidence" value="ECO:0007669"/>
    <property type="project" value="UniProtKB-KW"/>
</dbReference>
<dbReference type="InterPro" id="IPR015813">
    <property type="entry name" value="Pyrv/PenolPyrv_kinase-like_dom"/>
</dbReference>
<evidence type="ECO:0000256" key="2">
    <source>
        <dbReference type="ARBA" id="ARBA00022723"/>
    </source>
</evidence>
<protein>
    <submittedName>
        <fullName evidence="5">HpcH/HpaI aldolase/citrate lyase family protein</fullName>
    </submittedName>
</protein>
<reference evidence="6" key="1">
    <citation type="journal article" date="2019" name="Int. J. Syst. Evol. Microbiol.">
        <title>The Global Catalogue of Microorganisms (GCM) 10K type strain sequencing project: providing services to taxonomists for standard genome sequencing and annotation.</title>
        <authorList>
            <consortium name="The Broad Institute Genomics Platform"/>
            <consortium name="The Broad Institute Genome Sequencing Center for Infectious Disease"/>
            <person name="Wu L."/>
            <person name="Ma J."/>
        </authorList>
    </citation>
    <scope>NUCLEOTIDE SEQUENCE [LARGE SCALE GENOMIC DNA]</scope>
    <source>
        <strain evidence="6">JCM 3369</strain>
    </source>
</reference>
<feature type="domain" description="HpcH/HpaI aldolase/citrate lyase" evidence="4">
    <location>
        <begin position="22"/>
        <end position="247"/>
    </location>
</feature>
<dbReference type="EMBL" id="JBHUFA010000004">
    <property type="protein sequence ID" value="MFD1696693.1"/>
    <property type="molecule type" value="Genomic_DNA"/>
</dbReference>
<dbReference type="InterPro" id="IPR040442">
    <property type="entry name" value="Pyrv_kinase-like_dom_sf"/>
</dbReference>
<keyword evidence="3 5" id="KW-0456">Lyase</keyword>
<dbReference type="Gene3D" id="3.20.20.60">
    <property type="entry name" value="Phosphoenolpyruvate-binding domains"/>
    <property type="match status" value="1"/>
</dbReference>
<comment type="similarity">
    <text evidence="1">Belongs to the HpcH/HpaI aldolase family.</text>
</comment>